<feature type="compositionally biased region" description="Basic and acidic residues" evidence="1">
    <location>
        <begin position="1"/>
        <end position="10"/>
    </location>
</feature>
<protein>
    <submittedName>
        <fullName evidence="2">Uncharacterized protein</fullName>
    </submittedName>
</protein>
<evidence type="ECO:0000313" key="2">
    <source>
        <dbReference type="EMBL" id="AKJ05254.1"/>
    </source>
</evidence>
<dbReference type="EMBL" id="CP011509">
    <property type="protein sequence ID" value="AKJ05254.1"/>
    <property type="molecule type" value="Genomic_DNA"/>
</dbReference>
<organism evidence="2 3">
    <name type="scientific">Archangium gephyra</name>
    <dbReference type="NCBI Taxonomy" id="48"/>
    <lineage>
        <taxon>Bacteria</taxon>
        <taxon>Pseudomonadati</taxon>
        <taxon>Myxococcota</taxon>
        <taxon>Myxococcia</taxon>
        <taxon>Myxococcales</taxon>
        <taxon>Cystobacterineae</taxon>
        <taxon>Archangiaceae</taxon>
        <taxon>Archangium</taxon>
    </lineage>
</organism>
<name>A0AAC8QD75_9BACT</name>
<reference evidence="2 3" key="1">
    <citation type="submission" date="2015-05" db="EMBL/GenBank/DDBJ databases">
        <title>Genome assembly of Archangium gephyra DSM 2261.</title>
        <authorList>
            <person name="Sharma G."/>
            <person name="Subramanian S."/>
        </authorList>
    </citation>
    <scope>NUCLEOTIDE SEQUENCE [LARGE SCALE GENOMIC DNA]</scope>
    <source>
        <strain evidence="2 3">DSM 2261</strain>
    </source>
</reference>
<feature type="region of interest" description="Disordered" evidence="1">
    <location>
        <begin position="1"/>
        <end position="44"/>
    </location>
</feature>
<sequence length="44" mass="4557">MIAEEGKETSHVPASLPRSRGRKGQGGKQPGERPGALLARGAAF</sequence>
<proteinExistence type="predicted"/>
<accession>A0AAC8QD75</accession>
<dbReference type="KEGG" id="age:AA314_06880"/>
<gene>
    <name evidence="2" type="ORF">AA314_06880</name>
</gene>
<dbReference type="AlphaFoldDB" id="A0AAC8QD75"/>
<dbReference type="Proteomes" id="UP000035579">
    <property type="component" value="Chromosome"/>
</dbReference>
<evidence type="ECO:0000313" key="3">
    <source>
        <dbReference type="Proteomes" id="UP000035579"/>
    </source>
</evidence>
<evidence type="ECO:0000256" key="1">
    <source>
        <dbReference type="SAM" id="MobiDB-lite"/>
    </source>
</evidence>